<name>A0ABR3G0D0_9AGAR</name>
<dbReference type="InterPro" id="IPR032675">
    <property type="entry name" value="LRR_dom_sf"/>
</dbReference>
<accession>A0ABR3G0D0</accession>
<dbReference type="SUPFAM" id="SSF52058">
    <property type="entry name" value="L domain-like"/>
    <property type="match status" value="1"/>
</dbReference>
<sequence length="386" mass="43344">MPTSCLPPELWLQVFHWATNYSQNTFSTTYEPFSNSPFVEEHQVLRVKHSLALVCRTWHALSKEFLYRDVRIGPAQTSLKEALCTPEESAKFVRRVVLPFQSTTTPTYSSSPLTSVEILKLCPQVEVLVRPRLLAPSTLQTPRDAPRFEFDVDSLSLPSLKRLEWNFLPEAERTGGINSLTDVLLHSPNIEYLHIGGFNPRSQIPPGHSQIHLPKLNTISMSSLTAHVIHQLCYRWTLPALSHLIVGSVNLPTISTLWERYASQLESVELGRHLAFLQRDFVGPCVRSCPNLKELNYHVFFTLPPDFAGESGSIETIGLHAGRNEMLPPESDAAWALLLSHLDSLLGGALPLLRDIRLHGDWSVFLADGRITSRLYGGGYNIYVCS</sequence>
<evidence type="ECO:0008006" key="3">
    <source>
        <dbReference type="Google" id="ProtNLM"/>
    </source>
</evidence>
<keyword evidence="2" id="KW-1185">Reference proteome</keyword>
<evidence type="ECO:0000313" key="1">
    <source>
        <dbReference type="EMBL" id="KAL0580835.1"/>
    </source>
</evidence>
<dbReference type="EMBL" id="JBAHYK010000022">
    <property type="protein sequence ID" value="KAL0580835.1"/>
    <property type="molecule type" value="Genomic_DNA"/>
</dbReference>
<dbReference type="Proteomes" id="UP001465976">
    <property type="component" value="Unassembled WGS sequence"/>
</dbReference>
<proteinExistence type="predicted"/>
<gene>
    <name evidence="1" type="ORF">V5O48_001211</name>
</gene>
<protein>
    <recommendedName>
        <fullName evidence="3">F-box domain-containing protein</fullName>
    </recommendedName>
</protein>
<reference evidence="1 2" key="1">
    <citation type="submission" date="2024-02" db="EMBL/GenBank/DDBJ databases">
        <title>A draft genome for the cacao thread blight pathogen Marasmius crinis-equi.</title>
        <authorList>
            <person name="Cohen S.P."/>
            <person name="Baruah I.K."/>
            <person name="Amoako-Attah I."/>
            <person name="Bukari Y."/>
            <person name="Meinhardt L.W."/>
            <person name="Bailey B.A."/>
        </authorList>
    </citation>
    <scope>NUCLEOTIDE SEQUENCE [LARGE SCALE GENOMIC DNA]</scope>
    <source>
        <strain evidence="1 2">GH-76</strain>
    </source>
</reference>
<dbReference type="Gene3D" id="3.80.10.10">
    <property type="entry name" value="Ribonuclease Inhibitor"/>
    <property type="match status" value="1"/>
</dbReference>
<comment type="caution">
    <text evidence="1">The sequence shown here is derived from an EMBL/GenBank/DDBJ whole genome shotgun (WGS) entry which is preliminary data.</text>
</comment>
<organism evidence="1 2">
    <name type="scientific">Marasmius crinis-equi</name>
    <dbReference type="NCBI Taxonomy" id="585013"/>
    <lineage>
        <taxon>Eukaryota</taxon>
        <taxon>Fungi</taxon>
        <taxon>Dikarya</taxon>
        <taxon>Basidiomycota</taxon>
        <taxon>Agaricomycotina</taxon>
        <taxon>Agaricomycetes</taxon>
        <taxon>Agaricomycetidae</taxon>
        <taxon>Agaricales</taxon>
        <taxon>Marasmiineae</taxon>
        <taxon>Marasmiaceae</taxon>
        <taxon>Marasmius</taxon>
    </lineage>
</organism>
<evidence type="ECO:0000313" key="2">
    <source>
        <dbReference type="Proteomes" id="UP001465976"/>
    </source>
</evidence>